<dbReference type="PANTHER" id="PTHR32243">
    <property type="entry name" value="MALTOSE TRANSPORT SYSTEM PERMEASE-RELATED"/>
    <property type="match status" value="1"/>
</dbReference>
<dbReference type="InterPro" id="IPR035906">
    <property type="entry name" value="MetI-like_sf"/>
</dbReference>
<dbReference type="SUPFAM" id="SSF161098">
    <property type="entry name" value="MetI-like"/>
    <property type="match status" value="1"/>
</dbReference>
<evidence type="ECO:0000256" key="6">
    <source>
        <dbReference type="ARBA" id="ARBA00022692"/>
    </source>
</evidence>
<evidence type="ECO:0000256" key="2">
    <source>
        <dbReference type="ARBA" id="ARBA00009047"/>
    </source>
</evidence>
<dbReference type="AlphaFoldDB" id="A0A317D635"/>
<organism evidence="12 13">
    <name type="scientific">Micromonospora sicca</name>
    <dbReference type="NCBI Taxonomy" id="2202420"/>
    <lineage>
        <taxon>Bacteria</taxon>
        <taxon>Bacillati</taxon>
        <taxon>Actinomycetota</taxon>
        <taxon>Actinomycetes</taxon>
        <taxon>Micromonosporales</taxon>
        <taxon>Micromonosporaceae</taxon>
        <taxon>Micromonospora</taxon>
    </lineage>
</organism>
<dbReference type="InterPro" id="IPR000515">
    <property type="entry name" value="MetI-like"/>
</dbReference>
<keyword evidence="5" id="KW-0762">Sugar transport</keyword>
<feature type="domain" description="ABC transmembrane type-1" evidence="11">
    <location>
        <begin position="94"/>
        <end position="292"/>
    </location>
</feature>
<feature type="transmembrane region" description="Helical" evidence="9">
    <location>
        <begin position="34"/>
        <end position="59"/>
    </location>
</feature>
<feature type="compositionally biased region" description="Low complexity" evidence="10">
    <location>
        <begin position="1"/>
        <end position="17"/>
    </location>
</feature>
<feature type="transmembrane region" description="Helical" evidence="9">
    <location>
        <begin position="93"/>
        <end position="119"/>
    </location>
</feature>
<sequence>MTSLTGTPVATGGAPAANRNAKGRRKSRWFRQVGWRHLVAVLAVAFSLFPILFVLSAALNPRGTLSSTDLVPTGGVSLENFANLFDRTAFAHWFVNSLLIAGLAAFLSIFLSAMAAYAFSRMRFSGRRVGLLSLLLIQMFPQFLAIVAIFLIFTTMTDLWPTIGFNTPWGLMLLYLGGALGVNTWLMKGFYDTLPRELDESATMDGATHAQVFFRIMLPLVAPILAVTALLSFIGTINEFLIANVFLTNTESKTLAVGMFGLVAGERNNNFGMFAAGTLLTAVPTVLVFQLLQRYIVSGLTAGAVKG</sequence>
<dbReference type="OrthoDB" id="9794684at2"/>
<keyword evidence="8 9" id="KW-0472">Membrane</keyword>
<keyword evidence="4" id="KW-1003">Cell membrane</keyword>
<dbReference type="CDD" id="cd06261">
    <property type="entry name" value="TM_PBP2"/>
    <property type="match status" value="1"/>
</dbReference>
<dbReference type="PANTHER" id="PTHR32243:SF50">
    <property type="entry name" value="MALTOSE_MALTODEXTRIN TRANSPORT SYSTEM PERMEASE PROTEIN MALG"/>
    <property type="match status" value="1"/>
</dbReference>
<keyword evidence="3 9" id="KW-0813">Transport</keyword>
<gene>
    <name evidence="12" type="ORF">DKT69_29080</name>
</gene>
<dbReference type="GO" id="GO:0005886">
    <property type="term" value="C:plasma membrane"/>
    <property type="evidence" value="ECO:0007669"/>
    <property type="project" value="UniProtKB-SubCell"/>
</dbReference>
<feature type="transmembrane region" description="Helical" evidence="9">
    <location>
        <begin position="131"/>
        <end position="153"/>
    </location>
</feature>
<evidence type="ECO:0000256" key="3">
    <source>
        <dbReference type="ARBA" id="ARBA00022448"/>
    </source>
</evidence>
<dbReference type="Pfam" id="PF00528">
    <property type="entry name" value="BPD_transp_1"/>
    <property type="match status" value="1"/>
</dbReference>
<evidence type="ECO:0000313" key="13">
    <source>
        <dbReference type="Proteomes" id="UP000246050"/>
    </source>
</evidence>
<reference evidence="12 13" key="1">
    <citation type="submission" date="2018-05" db="EMBL/GenBank/DDBJ databases">
        <title>Micromonosporas from Atacama Desert.</title>
        <authorList>
            <person name="Carro L."/>
            <person name="Golinska P."/>
            <person name="Klenk H.-P."/>
            <person name="Goodfellow M."/>
        </authorList>
    </citation>
    <scope>NUCLEOTIDE SEQUENCE [LARGE SCALE GENOMIC DNA]</scope>
    <source>
        <strain evidence="12 13">4G51</strain>
    </source>
</reference>
<comment type="caution">
    <text evidence="12">The sequence shown here is derived from an EMBL/GenBank/DDBJ whole genome shotgun (WGS) entry which is preliminary data.</text>
</comment>
<dbReference type="GO" id="GO:0042956">
    <property type="term" value="P:maltodextrin transmembrane transport"/>
    <property type="evidence" value="ECO:0007669"/>
    <property type="project" value="TreeGrafter"/>
</dbReference>
<proteinExistence type="inferred from homology"/>
<dbReference type="PROSITE" id="PS50928">
    <property type="entry name" value="ABC_TM1"/>
    <property type="match status" value="1"/>
</dbReference>
<dbReference type="InterPro" id="IPR050901">
    <property type="entry name" value="BP-dep_ABC_trans_perm"/>
</dbReference>
<evidence type="ECO:0000313" key="12">
    <source>
        <dbReference type="EMBL" id="PWR10351.1"/>
    </source>
</evidence>
<evidence type="ECO:0000256" key="9">
    <source>
        <dbReference type="RuleBase" id="RU363032"/>
    </source>
</evidence>
<evidence type="ECO:0000256" key="1">
    <source>
        <dbReference type="ARBA" id="ARBA00004651"/>
    </source>
</evidence>
<comment type="similarity">
    <text evidence="2">Belongs to the binding-protein-dependent transport system permease family. MalFG subfamily.</text>
</comment>
<dbReference type="Gene3D" id="1.10.3720.10">
    <property type="entry name" value="MetI-like"/>
    <property type="match status" value="1"/>
</dbReference>
<protein>
    <submittedName>
        <fullName evidence="12">Sugar ABC transporter permease</fullName>
    </submittedName>
</protein>
<keyword evidence="6 9" id="KW-0812">Transmembrane</keyword>
<feature type="transmembrane region" description="Helical" evidence="9">
    <location>
        <begin position="212"/>
        <end position="237"/>
    </location>
</feature>
<dbReference type="Proteomes" id="UP000246050">
    <property type="component" value="Unassembled WGS sequence"/>
</dbReference>
<evidence type="ECO:0000256" key="5">
    <source>
        <dbReference type="ARBA" id="ARBA00022597"/>
    </source>
</evidence>
<accession>A0A317D635</accession>
<evidence type="ECO:0000256" key="8">
    <source>
        <dbReference type="ARBA" id="ARBA00023136"/>
    </source>
</evidence>
<evidence type="ECO:0000256" key="4">
    <source>
        <dbReference type="ARBA" id="ARBA00022475"/>
    </source>
</evidence>
<comment type="subcellular location">
    <subcellularLocation>
        <location evidence="1 9">Cell membrane</location>
        <topology evidence="1 9">Multi-pass membrane protein</topology>
    </subcellularLocation>
</comment>
<evidence type="ECO:0000256" key="10">
    <source>
        <dbReference type="SAM" id="MobiDB-lite"/>
    </source>
</evidence>
<feature type="region of interest" description="Disordered" evidence="10">
    <location>
        <begin position="1"/>
        <end position="23"/>
    </location>
</feature>
<feature type="transmembrane region" description="Helical" evidence="9">
    <location>
        <begin position="173"/>
        <end position="191"/>
    </location>
</feature>
<evidence type="ECO:0000256" key="7">
    <source>
        <dbReference type="ARBA" id="ARBA00022989"/>
    </source>
</evidence>
<name>A0A317D635_9ACTN</name>
<keyword evidence="7 9" id="KW-1133">Transmembrane helix</keyword>
<dbReference type="EMBL" id="QGKS01000359">
    <property type="protein sequence ID" value="PWR10351.1"/>
    <property type="molecule type" value="Genomic_DNA"/>
</dbReference>
<evidence type="ECO:0000259" key="11">
    <source>
        <dbReference type="PROSITE" id="PS50928"/>
    </source>
</evidence>
<dbReference type="GO" id="GO:0015423">
    <property type="term" value="F:ABC-type maltose transporter activity"/>
    <property type="evidence" value="ECO:0007669"/>
    <property type="project" value="TreeGrafter"/>
</dbReference>
<feature type="transmembrane region" description="Helical" evidence="9">
    <location>
        <begin position="271"/>
        <end position="292"/>
    </location>
</feature>